<dbReference type="PANTHER" id="PTHR45661:SF3">
    <property type="entry name" value="IG-LIKE DOMAIN-CONTAINING PROTEIN"/>
    <property type="match status" value="1"/>
</dbReference>
<dbReference type="InterPro" id="IPR053139">
    <property type="entry name" value="Surface_bspA-like"/>
</dbReference>
<accession>H7EKE7</accession>
<dbReference type="AlphaFoldDB" id="H7EKE7"/>
<evidence type="ECO:0000313" key="2">
    <source>
        <dbReference type="Proteomes" id="UP000003571"/>
    </source>
</evidence>
<keyword evidence="2" id="KW-1185">Reference proteome</keyword>
<comment type="caution">
    <text evidence="1">The sequence shown here is derived from an EMBL/GenBank/DDBJ whole genome shotgun (WGS) entry which is preliminary data.</text>
</comment>
<protein>
    <recommendedName>
        <fullName evidence="3">Surface antigen BspA</fullName>
    </recommendedName>
</protein>
<sequence>MADILQIEGGVLKGCSDKDVTSVAIPDGVRDIAWTAFRKCTHLQSLTIPKSVRHISKKAFIKCTSLSKIVLSDDFEKVPSEWFVSLNEANYEIVCTKDSSTYKSVRRSPHLRTHVKEIALQIAKEKKVSELKEAGMKALLGTLLENVGDSSFEIFQNKKGSDVALFKMGKNAGFFKLCSNHSRWLPKIQKVAESFADSSKSGAEILAVIEAQKLPLAEIPQWWRMKTVLKADSEGSLRVFASGTLFKCKYDGLKNLELFGVTEIGAGAFLGCTALSSVEIPSSVTEIGARAFLVCTALSWVEIPSSVTEIGERAFLGCTALSSVE</sequence>
<dbReference type="Gene3D" id="3.80.10.10">
    <property type="entry name" value="Ribonuclease Inhibitor"/>
    <property type="match status" value="2"/>
</dbReference>
<name>H7EKE7_9SPIR</name>
<dbReference type="SUPFAM" id="SSF52058">
    <property type="entry name" value="L domain-like"/>
    <property type="match status" value="1"/>
</dbReference>
<dbReference type="PANTHER" id="PTHR45661">
    <property type="entry name" value="SURFACE ANTIGEN"/>
    <property type="match status" value="1"/>
</dbReference>
<proteinExistence type="predicted"/>
<feature type="non-terminal residue" evidence="1">
    <location>
        <position position="325"/>
    </location>
</feature>
<dbReference type="eggNOG" id="COG5492">
    <property type="taxonomic scope" value="Bacteria"/>
</dbReference>
<evidence type="ECO:0000313" key="1">
    <source>
        <dbReference type="EMBL" id="EIC01852.1"/>
    </source>
</evidence>
<dbReference type="InterPro" id="IPR032675">
    <property type="entry name" value="LRR_dom_sf"/>
</dbReference>
<reference evidence="1 2" key="1">
    <citation type="submission" date="2011-09" db="EMBL/GenBank/DDBJ databases">
        <title>The draft genome of Treponema saccharophilum DSM 2985.</title>
        <authorList>
            <consortium name="US DOE Joint Genome Institute (JGI-PGF)"/>
            <person name="Lucas S."/>
            <person name="Copeland A."/>
            <person name="Lapidus A."/>
            <person name="Glavina del Rio T."/>
            <person name="Dalin E."/>
            <person name="Tice H."/>
            <person name="Bruce D."/>
            <person name="Goodwin L."/>
            <person name="Pitluck S."/>
            <person name="Peters L."/>
            <person name="Kyrpides N."/>
            <person name="Mavromatis K."/>
            <person name="Ivanova N."/>
            <person name="Markowitz V."/>
            <person name="Cheng J.-F."/>
            <person name="Hugenholtz P."/>
            <person name="Woyke T."/>
            <person name="Wu D."/>
            <person name="Gronow S."/>
            <person name="Wellnitz S."/>
            <person name="Brambilla E."/>
            <person name="Klenk H.-P."/>
            <person name="Eisen J.A."/>
        </authorList>
    </citation>
    <scope>NUCLEOTIDE SEQUENCE [LARGE SCALE GENOMIC DNA]</scope>
    <source>
        <strain evidence="1 2">DSM 2985</strain>
    </source>
</reference>
<dbReference type="Pfam" id="PF13306">
    <property type="entry name" value="LRR_5"/>
    <property type="match status" value="2"/>
</dbReference>
<dbReference type="OrthoDB" id="361769at2"/>
<dbReference type="EMBL" id="AGRW01000045">
    <property type="protein sequence ID" value="EIC01852.1"/>
    <property type="molecule type" value="Genomic_DNA"/>
</dbReference>
<gene>
    <name evidence="1" type="ORF">TresaDRAFT_1604</name>
</gene>
<dbReference type="STRING" id="907348.TresaDRAFT_1604"/>
<dbReference type="InterPro" id="IPR026906">
    <property type="entry name" value="LRR_5"/>
</dbReference>
<dbReference type="RefSeq" id="WP_002704049.1">
    <property type="nucleotide sequence ID" value="NZ_AGRW01000045.1"/>
</dbReference>
<evidence type="ECO:0008006" key="3">
    <source>
        <dbReference type="Google" id="ProtNLM"/>
    </source>
</evidence>
<organism evidence="1 2">
    <name type="scientific">Treponema saccharophilum DSM 2985</name>
    <dbReference type="NCBI Taxonomy" id="907348"/>
    <lineage>
        <taxon>Bacteria</taxon>
        <taxon>Pseudomonadati</taxon>
        <taxon>Spirochaetota</taxon>
        <taxon>Spirochaetia</taxon>
        <taxon>Spirochaetales</taxon>
        <taxon>Treponemataceae</taxon>
        <taxon>Treponema</taxon>
    </lineage>
</organism>
<dbReference type="Proteomes" id="UP000003571">
    <property type="component" value="Unassembled WGS sequence"/>
</dbReference>